<evidence type="ECO:0000313" key="9">
    <source>
        <dbReference type="EMBL" id="KRN14146.1"/>
    </source>
</evidence>
<dbReference type="EC" id="3.6.1.7" evidence="2 5"/>
<comment type="catalytic activity">
    <reaction evidence="4 5">
        <text>an acyl phosphate + H2O = a carboxylate + phosphate + H(+)</text>
        <dbReference type="Rhea" id="RHEA:14965"/>
        <dbReference type="ChEBI" id="CHEBI:15377"/>
        <dbReference type="ChEBI" id="CHEBI:15378"/>
        <dbReference type="ChEBI" id="CHEBI:29067"/>
        <dbReference type="ChEBI" id="CHEBI:43474"/>
        <dbReference type="ChEBI" id="CHEBI:59918"/>
        <dbReference type="EC" id="3.6.1.7"/>
    </reaction>
</comment>
<keyword evidence="5 8" id="KW-0378">Hydrolase</keyword>
<dbReference type="PATRIC" id="fig|1423751.3.peg.1554"/>
<dbReference type="STRING" id="1423751.FC38_GL001505"/>
<dbReference type="InterPro" id="IPR020456">
    <property type="entry name" value="Acylphosphatase"/>
</dbReference>
<dbReference type="RefSeq" id="WP_008471960.1">
    <property type="nucleotide sequence ID" value="NZ_AYZO01000005.1"/>
</dbReference>
<dbReference type="InterPro" id="IPR001792">
    <property type="entry name" value="Acylphosphatase-like_dom"/>
</dbReference>
<evidence type="ECO:0000256" key="4">
    <source>
        <dbReference type="ARBA" id="ARBA00047645"/>
    </source>
</evidence>
<dbReference type="Gene3D" id="3.30.70.100">
    <property type="match status" value="1"/>
</dbReference>
<evidence type="ECO:0000256" key="5">
    <source>
        <dbReference type="PROSITE-ProRule" id="PRU00520"/>
    </source>
</evidence>
<proteinExistence type="inferred from homology"/>
<evidence type="ECO:0000259" key="7">
    <source>
        <dbReference type="PROSITE" id="PS51160"/>
    </source>
</evidence>
<evidence type="ECO:0000256" key="6">
    <source>
        <dbReference type="RuleBase" id="RU004168"/>
    </source>
</evidence>
<dbReference type="EMBL" id="AYZO01000005">
    <property type="protein sequence ID" value="KRN14146.1"/>
    <property type="molecule type" value="Genomic_DNA"/>
</dbReference>
<name>I7KMJ3_9LACO</name>
<evidence type="ECO:0000313" key="11">
    <source>
        <dbReference type="Proteomes" id="UP000051521"/>
    </source>
</evidence>
<dbReference type="Proteomes" id="UP000051521">
    <property type="component" value="Unassembled WGS sequence"/>
</dbReference>
<gene>
    <name evidence="8" type="ORF">BN52_02605</name>
    <name evidence="9" type="ORF">FC38_GL001505</name>
</gene>
<dbReference type="EMBL" id="CAKC01000001">
    <property type="protein sequence ID" value="CCI86119.1"/>
    <property type="molecule type" value="Genomic_DNA"/>
</dbReference>
<accession>I7KMJ3</accession>
<evidence type="ECO:0000313" key="8">
    <source>
        <dbReference type="EMBL" id="CCI86119.1"/>
    </source>
</evidence>
<dbReference type="InterPro" id="IPR036046">
    <property type="entry name" value="Acylphosphatase-like_dom_sf"/>
</dbReference>
<dbReference type="AlphaFoldDB" id="I7KMJ3"/>
<feature type="active site" evidence="5">
    <location>
        <position position="53"/>
    </location>
</feature>
<dbReference type="SUPFAM" id="SSF54975">
    <property type="entry name" value="Acylphosphatase/BLUF domain-like"/>
    <property type="match status" value="1"/>
</dbReference>
<keyword evidence="11" id="KW-1185">Reference proteome</keyword>
<protein>
    <recommendedName>
        <fullName evidence="3 5">acylphosphatase</fullName>
        <ecNumber evidence="2 5">3.6.1.7</ecNumber>
    </recommendedName>
</protein>
<dbReference type="PANTHER" id="PTHR47268">
    <property type="entry name" value="ACYLPHOSPHATASE"/>
    <property type="match status" value="1"/>
</dbReference>
<feature type="domain" description="Acylphosphatase-like" evidence="7">
    <location>
        <begin position="20"/>
        <end position="108"/>
    </location>
</feature>
<reference evidence="9 11" key="2">
    <citation type="journal article" date="2015" name="Genome Announc.">
        <title>Expanding the biotechnology potential of lactobacilli through comparative genomics of 213 strains and associated genera.</title>
        <authorList>
            <person name="Sun Z."/>
            <person name="Harris H.M."/>
            <person name="McCann A."/>
            <person name="Guo C."/>
            <person name="Argimon S."/>
            <person name="Zhang W."/>
            <person name="Yang X."/>
            <person name="Jeffery I.B."/>
            <person name="Cooney J.C."/>
            <person name="Kagawa T.F."/>
            <person name="Liu W."/>
            <person name="Song Y."/>
            <person name="Salvetti E."/>
            <person name="Wrobel A."/>
            <person name="Rasinkangas P."/>
            <person name="Parkhill J."/>
            <person name="Rea M.C."/>
            <person name="O'Sullivan O."/>
            <person name="Ritari J."/>
            <person name="Douillard F.P."/>
            <person name="Paul Ross R."/>
            <person name="Yang R."/>
            <person name="Briner A.E."/>
            <person name="Felis G.E."/>
            <person name="de Vos W.M."/>
            <person name="Barrangou R."/>
            <person name="Klaenhammer T.R."/>
            <person name="Caufield P.W."/>
            <person name="Cui Y."/>
            <person name="Zhang H."/>
            <person name="O'Toole P.W."/>
        </authorList>
    </citation>
    <scope>NUCLEOTIDE SEQUENCE [LARGE SCALE GENOMIC DNA]</scope>
    <source>
        <strain evidence="9 11">DSM 23908</strain>
    </source>
</reference>
<organism evidence="8 10">
    <name type="scientific">Lactobacillus gigeriorum DSM 23908 = CRBIP 24.85</name>
    <dbReference type="NCBI Taxonomy" id="1423751"/>
    <lineage>
        <taxon>Bacteria</taxon>
        <taxon>Bacillati</taxon>
        <taxon>Bacillota</taxon>
        <taxon>Bacilli</taxon>
        <taxon>Lactobacillales</taxon>
        <taxon>Lactobacillaceae</taxon>
        <taxon>Lactobacillus</taxon>
    </lineage>
</organism>
<dbReference type="Proteomes" id="UP000009326">
    <property type="component" value="Unassembled WGS sequence"/>
</dbReference>
<dbReference type="OrthoDB" id="9808093at2"/>
<evidence type="ECO:0000256" key="3">
    <source>
        <dbReference type="ARBA" id="ARBA00015991"/>
    </source>
</evidence>
<comment type="similarity">
    <text evidence="1 6">Belongs to the acylphosphatase family.</text>
</comment>
<feature type="active site" evidence="5">
    <location>
        <position position="35"/>
    </location>
</feature>
<dbReference type="Pfam" id="PF00708">
    <property type="entry name" value="Acylphosphatase"/>
    <property type="match status" value="1"/>
</dbReference>
<comment type="caution">
    <text evidence="8">The sequence shown here is derived from an EMBL/GenBank/DDBJ whole genome shotgun (WGS) entry which is preliminary data.</text>
</comment>
<evidence type="ECO:0000256" key="2">
    <source>
        <dbReference type="ARBA" id="ARBA00012150"/>
    </source>
</evidence>
<evidence type="ECO:0000256" key="1">
    <source>
        <dbReference type="ARBA" id="ARBA00005614"/>
    </source>
</evidence>
<dbReference type="PANTHER" id="PTHR47268:SF4">
    <property type="entry name" value="ACYLPHOSPHATASE"/>
    <property type="match status" value="1"/>
</dbReference>
<reference evidence="8 10" key="1">
    <citation type="submission" date="2012-06" db="EMBL/GenBank/DDBJ databases">
        <title>Draft genome sequence of Lactobacillus gigeriorum CRBIP 24.85T, isolated from chicken crop.</title>
        <authorList>
            <person name="Cousin S."/>
            <person name="Ma L."/>
            <person name="Creno S."/>
            <person name="Clermont D."/>
            <person name="Loux V."/>
            <person name="Bizet C."/>
            <person name="Bouchier C."/>
        </authorList>
    </citation>
    <scope>NUCLEOTIDE SEQUENCE [LARGE SCALE GENOMIC DNA]</scope>
    <source>
        <strain evidence="10">CRBIP 24.85T</strain>
        <strain evidence="8">Type strain: CRBIP 24.85</strain>
    </source>
</reference>
<dbReference type="PROSITE" id="PS51160">
    <property type="entry name" value="ACYLPHOSPHATASE_3"/>
    <property type="match status" value="1"/>
</dbReference>
<dbReference type="GO" id="GO:0003998">
    <property type="term" value="F:acylphosphatase activity"/>
    <property type="evidence" value="ECO:0007669"/>
    <property type="project" value="UniProtKB-EC"/>
</dbReference>
<evidence type="ECO:0000313" key="10">
    <source>
        <dbReference type="Proteomes" id="UP000009326"/>
    </source>
</evidence>
<sequence>MKFFKNKKDKIDGPQELADTWEFIASGVVQGVGFRWSVQTAAQELDLKGTVQNNPDLTVTIRLQGKQSEMDNFLALLPQKISPFAKISKIDTNYLGKVEKMHGFHVLY</sequence>